<dbReference type="InterPro" id="IPR035451">
    <property type="entry name" value="Ada-like_dom_sf"/>
</dbReference>
<dbReference type="Pfam" id="PF13930">
    <property type="entry name" value="Endonuclea_NS_2"/>
    <property type="match status" value="1"/>
</dbReference>
<keyword evidence="3" id="KW-0255">Endonuclease</keyword>
<dbReference type="SUPFAM" id="SSF57884">
    <property type="entry name" value="Ada DNA repair protein, N-terminal domain (N-Ada 10)"/>
    <property type="match status" value="1"/>
</dbReference>
<feature type="domain" description="Type VII secretion system protein EssD-like" evidence="2">
    <location>
        <begin position="82"/>
        <end position="209"/>
    </location>
</feature>
<dbReference type="Gene3D" id="3.40.10.10">
    <property type="entry name" value="DNA Methylphosphotriester Repair Domain"/>
    <property type="match status" value="1"/>
</dbReference>
<evidence type="ECO:0000313" key="4">
    <source>
        <dbReference type="Proteomes" id="UP000824041"/>
    </source>
</evidence>
<reference evidence="3" key="1">
    <citation type="journal article" date="2021" name="PeerJ">
        <title>Extensive microbial diversity within the chicken gut microbiome revealed by metagenomics and culture.</title>
        <authorList>
            <person name="Gilroy R."/>
            <person name="Ravi A."/>
            <person name="Getino M."/>
            <person name="Pursley I."/>
            <person name="Horton D.L."/>
            <person name="Alikhan N.F."/>
            <person name="Baker D."/>
            <person name="Gharbi K."/>
            <person name="Hall N."/>
            <person name="Watson M."/>
            <person name="Adriaenssens E.M."/>
            <person name="Foster-Nyarko E."/>
            <person name="Jarju S."/>
            <person name="Secka A."/>
            <person name="Antonio M."/>
            <person name="Oren A."/>
            <person name="Chaudhuri R.R."/>
            <person name="La Ragione R."/>
            <person name="Hildebrand F."/>
            <person name="Pallen M.J."/>
        </authorList>
    </citation>
    <scope>NUCLEOTIDE SEQUENCE</scope>
    <source>
        <strain evidence="3">14324</strain>
    </source>
</reference>
<name>A0A9D2IS93_9FIRM</name>
<accession>A0A9D2IS93</accession>
<keyword evidence="3" id="KW-0540">Nuclease</keyword>
<evidence type="ECO:0000256" key="1">
    <source>
        <dbReference type="SAM" id="SignalP"/>
    </source>
</evidence>
<dbReference type="AlphaFoldDB" id="A0A9D2IS93"/>
<dbReference type="GO" id="GO:0004519">
    <property type="term" value="F:endonuclease activity"/>
    <property type="evidence" value="ECO:0007669"/>
    <property type="project" value="UniProtKB-KW"/>
</dbReference>
<organism evidence="3 4">
    <name type="scientific">Candidatus Blautia faecigallinarum</name>
    <dbReference type="NCBI Taxonomy" id="2838488"/>
    <lineage>
        <taxon>Bacteria</taxon>
        <taxon>Bacillati</taxon>
        <taxon>Bacillota</taxon>
        <taxon>Clostridia</taxon>
        <taxon>Lachnospirales</taxon>
        <taxon>Lachnospiraceae</taxon>
        <taxon>Blautia</taxon>
    </lineage>
</organism>
<dbReference type="InterPro" id="IPR044927">
    <property type="entry name" value="Endonuclea_NS_2"/>
</dbReference>
<dbReference type="InterPro" id="IPR044929">
    <property type="entry name" value="DNA/RNA_non-sp_Endonuclease_sf"/>
</dbReference>
<gene>
    <name evidence="3" type="ORF">IAA21_01975</name>
</gene>
<evidence type="ECO:0000259" key="2">
    <source>
        <dbReference type="Pfam" id="PF13930"/>
    </source>
</evidence>
<protein>
    <submittedName>
        <fullName evidence="3">DNA/RNA non-specific endonuclease</fullName>
    </submittedName>
</protein>
<reference evidence="3" key="2">
    <citation type="submission" date="2021-04" db="EMBL/GenBank/DDBJ databases">
        <authorList>
            <person name="Gilroy R."/>
        </authorList>
    </citation>
    <scope>NUCLEOTIDE SEQUENCE</scope>
    <source>
        <strain evidence="3">14324</strain>
    </source>
</reference>
<comment type="caution">
    <text evidence="3">The sequence shown here is derived from an EMBL/GenBank/DDBJ whole genome shotgun (WGS) entry which is preliminary data.</text>
</comment>
<feature type="signal peptide" evidence="1">
    <location>
        <begin position="1"/>
        <end position="24"/>
    </location>
</feature>
<dbReference type="Proteomes" id="UP000824041">
    <property type="component" value="Unassembled WGS sequence"/>
</dbReference>
<keyword evidence="3" id="KW-0378">Hydrolase</keyword>
<evidence type="ECO:0000313" key="3">
    <source>
        <dbReference type="EMBL" id="HIZ21553.1"/>
    </source>
</evidence>
<feature type="chain" id="PRO_5039050999" evidence="1">
    <location>
        <begin position="25"/>
        <end position="313"/>
    </location>
</feature>
<proteinExistence type="predicted"/>
<sequence length="313" mass="34341">MSRKRKKPAGFSKFLSFLICLCLAVFGGAELKNSSFFPQNAPASYPSLDLQELPQYEGAPYAVIQGNDPDFSPSDFSTQSFETYSPLDSLGRCGTAYANIGTDLMPTEDRGNISEIHPSGWHSTTYEGIDGEKLYNRCHLIAFQLSGENANERNLITGTRYMNTEGMLPFEEKVGDYVRETRNHVLYRVTPIFKGNNLVADGVHMEAESVEDQGKGIRFNVYIFNVQPGIEINYATGDSHPAGTGTAVSSQSISPGAPLQESGSYILNTFSKKFHLPSCEGVASMNPANKKEYSGSRDDLIRKGYSPCQSCCP</sequence>
<dbReference type="EMBL" id="DXBU01000023">
    <property type="protein sequence ID" value="HIZ21553.1"/>
    <property type="molecule type" value="Genomic_DNA"/>
</dbReference>
<keyword evidence="1" id="KW-0732">Signal</keyword>
<dbReference type="Gene3D" id="3.40.570.10">
    <property type="entry name" value="Extracellular Endonuclease, subunit A"/>
    <property type="match status" value="1"/>
</dbReference>